<accession>A0ACA9PI98</accession>
<reference evidence="1" key="1">
    <citation type="submission" date="2021-06" db="EMBL/GenBank/DDBJ databases">
        <authorList>
            <person name="Kallberg Y."/>
            <person name="Tangrot J."/>
            <person name="Rosling A."/>
        </authorList>
    </citation>
    <scope>NUCLEOTIDE SEQUENCE</scope>
    <source>
        <strain evidence="1">IL203A</strain>
    </source>
</reference>
<proteinExistence type="predicted"/>
<dbReference type="Proteomes" id="UP000789702">
    <property type="component" value="Unassembled WGS sequence"/>
</dbReference>
<feature type="non-terminal residue" evidence="1">
    <location>
        <position position="475"/>
    </location>
</feature>
<keyword evidence="2" id="KW-1185">Reference proteome</keyword>
<evidence type="ECO:0000313" key="2">
    <source>
        <dbReference type="Proteomes" id="UP000789702"/>
    </source>
</evidence>
<protein>
    <submittedName>
        <fullName evidence="1">2596_t:CDS:1</fullName>
    </submittedName>
</protein>
<name>A0ACA9PI98_9GLOM</name>
<sequence>NRYWANCAVPILWESPFKINNEYNLFPKVIQIYFACVQTESFHDDTLINKPLYDYPSFLKELPFERFLNSAIASNYPEALIVELFKIFQIHLVKLRGFDLSHLHLNFDSLVTYRVLPQFLRYSSLFDRLSYLNCTYHWDVNEAKKVKKAQIFDELAKNCHHIRNIKATVWYKKEGIALANLISSQRCLKKFSLVNSNNFASSSIQSLQTQSLKSLKFKNMHRNSKLYKRLGVDAKFKSTTFQLYDKDILSLSRTNITELKFKHCEGLILLPINSTFRNLTSLEYTYGSYTIYDSAPPIETLSSLIKLNGKTIENVTMNWHWHSNNPPECTQLIKNIAECTINLKYLKTPLYTLEQIALILQTQNQLKKLEIHIGYDIHPYCALFLLINMPFNNLKNSIIQIYFDGYGNYRPEVNQLKQVIEQILYKNRQIDNFILYQRSWPNLSNDEKEKLVKKFPSLKINILKEQPYRSLIPDN</sequence>
<organism evidence="1 2">
    <name type="scientific">Dentiscutata heterogama</name>
    <dbReference type="NCBI Taxonomy" id="1316150"/>
    <lineage>
        <taxon>Eukaryota</taxon>
        <taxon>Fungi</taxon>
        <taxon>Fungi incertae sedis</taxon>
        <taxon>Mucoromycota</taxon>
        <taxon>Glomeromycotina</taxon>
        <taxon>Glomeromycetes</taxon>
        <taxon>Diversisporales</taxon>
        <taxon>Gigasporaceae</taxon>
        <taxon>Dentiscutata</taxon>
    </lineage>
</organism>
<feature type="non-terminal residue" evidence="1">
    <location>
        <position position="1"/>
    </location>
</feature>
<dbReference type="EMBL" id="CAJVPU010029145">
    <property type="protein sequence ID" value="CAG8709769.1"/>
    <property type="molecule type" value="Genomic_DNA"/>
</dbReference>
<gene>
    <name evidence="1" type="ORF">DHETER_LOCUS12194</name>
</gene>
<comment type="caution">
    <text evidence="1">The sequence shown here is derived from an EMBL/GenBank/DDBJ whole genome shotgun (WGS) entry which is preliminary data.</text>
</comment>
<evidence type="ECO:0000313" key="1">
    <source>
        <dbReference type="EMBL" id="CAG8709769.1"/>
    </source>
</evidence>